<reference evidence="4" key="1">
    <citation type="journal article" date="2019" name="Int. J. Syst. Evol. Microbiol.">
        <title>The Global Catalogue of Microorganisms (GCM) 10K type strain sequencing project: providing services to taxonomists for standard genome sequencing and annotation.</title>
        <authorList>
            <consortium name="The Broad Institute Genomics Platform"/>
            <consortium name="The Broad Institute Genome Sequencing Center for Infectious Disease"/>
            <person name="Wu L."/>
            <person name="Ma J."/>
        </authorList>
    </citation>
    <scope>NUCLEOTIDE SEQUENCE [LARGE SCALE GENOMIC DNA]</scope>
    <source>
        <strain evidence="4">JCM 18961</strain>
    </source>
</reference>
<feature type="transmembrane region" description="Helical" evidence="1">
    <location>
        <begin position="7"/>
        <end position="27"/>
    </location>
</feature>
<keyword evidence="1" id="KW-0812">Transmembrane</keyword>
<evidence type="ECO:0000256" key="1">
    <source>
        <dbReference type="SAM" id="Phobius"/>
    </source>
</evidence>
<feature type="transmembrane region" description="Helical" evidence="1">
    <location>
        <begin position="33"/>
        <end position="50"/>
    </location>
</feature>
<dbReference type="PANTHER" id="PTHR19353:SF19">
    <property type="entry name" value="DELTA(5) FATTY ACID DESATURASE C-RELATED"/>
    <property type="match status" value="1"/>
</dbReference>
<keyword evidence="1" id="KW-1133">Transmembrane helix</keyword>
<dbReference type="InterPro" id="IPR012171">
    <property type="entry name" value="Fatty_acid_desaturase"/>
</dbReference>
<feature type="domain" description="Fatty acid desaturase" evidence="2">
    <location>
        <begin position="32"/>
        <end position="291"/>
    </location>
</feature>
<evidence type="ECO:0000259" key="2">
    <source>
        <dbReference type="Pfam" id="PF00487"/>
    </source>
</evidence>
<accession>A0ABP8XV93</accession>
<dbReference type="Proteomes" id="UP001500556">
    <property type="component" value="Unassembled WGS sequence"/>
</dbReference>
<evidence type="ECO:0000313" key="3">
    <source>
        <dbReference type="EMBL" id="GAA4714685.1"/>
    </source>
</evidence>
<dbReference type="CDD" id="cd03506">
    <property type="entry name" value="Delta6-FADS-like"/>
    <property type="match status" value="1"/>
</dbReference>
<keyword evidence="1" id="KW-0472">Membrane</keyword>
<proteinExistence type="predicted"/>
<name>A0ABP8XV93_9MICO</name>
<feature type="transmembrane region" description="Helical" evidence="1">
    <location>
        <begin position="169"/>
        <end position="187"/>
    </location>
</feature>
<dbReference type="InterPro" id="IPR005804">
    <property type="entry name" value="FA_desaturase_dom"/>
</dbReference>
<evidence type="ECO:0000313" key="4">
    <source>
        <dbReference type="Proteomes" id="UP001500556"/>
    </source>
</evidence>
<keyword evidence="4" id="KW-1185">Reference proteome</keyword>
<gene>
    <name evidence="3" type="ORF">GCM10025782_08860</name>
</gene>
<dbReference type="PANTHER" id="PTHR19353">
    <property type="entry name" value="FATTY ACID DESATURASE 2"/>
    <property type="match status" value="1"/>
</dbReference>
<protein>
    <submittedName>
        <fullName evidence="3">Acyl-CoA desaturase</fullName>
    </submittedName>
</protein>
<feature type="transmembrane region" description="Helical" evidence="1">
    <location>
        <begin position="193"/>
        <end position="213"/>
    </location>
</feature>
<sequence length="325" mass="35434">MERRRGFYLLLGVALTLGLGVVMSLAVALGDSWWQLATAVLLAFVLAQFGFLGHDAAHRQVLSSSSGNEWLARVLSTGVVGLSYGWWTHKHSRHHSAPNQVGRDPDIAPGGLVFTPEDAARRSGAGRWMGAHQGALFFPLLLLEGLNLHAASLRAVVVNKELAWRRLELALLLTRLGGYVALVVLALDPLKAAAFLTVQLGVFGVLLGGAFAPNHKGMPIVPRGSRVDFLRRQVLMSRNIRGGAFLTAAMGGLNYQIEHHLFPSMPRANLRHARPLVRAYCTSMDVPYAETGLVASYAIVVRYLNQVGLGQRDPFTCPMVEQYRS</sequence>
<comment type="caution">
    <text evidence="3">The sequence shown here is derived from an EMBL/GenBank/DDBJ whole genome shotgun (WGS) entry which is preliminary data.</text>
</comment>
<organism evidence="3 4">
    <name type="scientific">Pedococcus ginsenosidimutans</name>
    <dbReference type="NCBI Taxonomy" id="490570"/>
    <lineage>
        <taxon>Bacteria</taxon>
        <taxon>Bacillati</taxon>
        <taxon>Actinomycetota</taxon>
        <taxon>Actinomycetes</taxon>
        <taxon>Micrococcales</taxon>
        <taxon>Intrasporangiaceae</taxon>
        <taxon>Pedococcus</taxon>
    </lineage>
</organism>
<dbReference type="PIRSF" id="PIRSF015921">
    <property type="entry name" value="FA_sphinglp_des"/>
    <property type="match status" value="1"/>
</dbReference>
<dbReference type="EMBL" id="BAABLO010000003">
    <property type="protein sequence ID" value="GAA4714685.1"/>
    <property type="molecule type" value="Genomic_DNA"/>
</dbReference>
<dbReference type="Pfam" id="PF00487">
    <property type="entry name" value="FA_desaturase"/>
    <property type="match status" value="1"/>
</dbReference>